<dbReference type="Pfam" id="PF13086">
    <property type="entry name" value="AAA_11"/>
    <property type="match status" value="1"/>
</dbReference>
<name>A0A6G8FJ17_9MICO</name>
<dbReference type="PANTHER" id="PTHR43788:SF8">
    <property type="entry name" value="DNA-BINDING PROTEIN SMUBP-2"/>
    <property type="match status" value="1"/>
</dbReference>
<keyword evidence="5" id="KW-0067">ATP-binding</keyword>
<organism evidence="8 9">
    <name type="scientific">Leucobacter insecticola</name>
    <dbReference type="NCBI Taxonomy" id="2714934"/>
    <lineage>
        <taxon>Bacteria</taxon>
        <taxon>Bacillati</taxon>
        <taxon>Actinomycetota</taxon>
        <taxon>Actinomycetes</taxon>
        <taxon>Micrococcales</taxon>
        <taxon>Microbacteriaceae</taxon>
        <taxon>Leucobacter</taxon>
    </lineage>
</organism>
<protein>
    <submittedName>
        <fullName evidence="8">Uncharacterized protein</fullName>
    </submittedName>
</protein>
<comment type="similarity">
    <text evidence="1">Belongs to the DNA2/NAM7 helicase family.</text>
</comment>
<dbReference type="RefSeq" id="WP_166323141.1">
    <property type="nucleotide sequence ID" value="NZ_CP049934.1"/>
</dbReference>
<dbReference type="GO" id="GO:0043139">
    <property type="term" value="F:5'-3' DNA helicase activity"/>
    <property type="evidence" value="ECO:0007669"/>
    <property type="project" value="TreeGrafter"/>
</dbReference>
<reference evidence="8 9" key="1">
    <citation type="submission" date="2020-03" db="EMBL/GenBank/DDBJ databases">
        <title>Leucobacter sp. nov., isolated from beetles.</title>
        <authorList>
            <person name="Hyun D.-W."/>
            <person name="Bae J.-W."/>
        </authorList>
    </citation>
    <scope>NUCLEOTIDE SEQUENCE [LARGE SCALE GENOMIC DNA]</scope>
    <source>
        <strain evidence="8 9">HDW9B</strain>
    </source>
</reference>
<keyword evidence="2" id="KW-0547">Nucleotide-binding</keyword>
<evidence type="ECO:0000313" key="8">
    <source>
        <dbReference type="EMBL" id="QIM16279.1"/>
    </source>
</evidence>
<evidence type="ECO:0000259" key="7">
    <source>
        <dbReference type="Pfam" id="PF13087"/>
    </source>
</evidence>
<dbReference type="InterPro" id="IPR041679">
    <property type="entry name" value="DNA2/NAM7-like_C"/>
</dbReference>
<dbReference type="InterPro" id="IPR047187">
    <property type="entry name" value="SF1_C_Upf1"/>
</dbReference>
<evidence type="ECO:0000256" key="2">
    <source>
        <dbReference type="ARBA" id="ARBA00022741"/>
    </source>
</evidence>
<feature type="domain" description="DNA2/NAM7 helicase helicase" evidence="6">
    <location>
        <begin position="29"/>
        <end position="70"/>
    </location>
</feature>
<dbReference type="Gene3D" id="3.40.50.300">
    <property type="entry name" value="P-loop containing nucleotide triphosphate hydrolases"/>
    <property type="match status" value="2"/>
</dbReference>
<dbReference type="InterPro" id="IPR027417">
    <property type="entry name" value="P-loop_NTPase"/>
</dbReference>
<sequence>MGGRPGAGRDGAGCVLGGTAWDFSNEARVRRAELDLLVIDEAGQFSLAPTIASSVAAKRLLLLGDPQQLPQVSQGSHPEPVDTSALGWLLGDHDTMPENLGVFLAETRRMRPELASVVSALAYEGRLHAHPTASLREVVGAGSAGLLWHPVAHHGNSTSSREEAAEVVRIAQSALSGTVHEPGENPRKLTQHDLIVVAPYNAQVECVAETLAEAGLGEVRVGTVDKFQGQEAVIAIVTLAASSAEDVPRGLEFLLMRNRLNVAISRAQWAAHLVSSDRLGDGLPTSSEGLAALSGYLRLTERGRSSAMSGAVG</sequence>
<evidence type="ECO:0000259" key="6">
    <source>
        <dbReference type="Pfam" id="PF13086"/>
    </source>
</evidence>
<dbReference type="SUPFAM" id="SSF52540">
    <property type="entry name" value="P-loop containing nucleoside triphosphate hydrolases"/>
    <property type="match status" value="1"/>
</dbReference>
<dbReference type="EMBL" id="CP049934">
    <property type="protein sequence ID" value="QIM16279.1"/>
    <property type="molecule type" value="Genomic_DNA"/>
</dbReference>
<dbReference type="Pfam" id="PF13087">
    <property type="entry name" value="AAA_12"/>
    <property type="match status" value="1"/>
</dbReference>
<dbReference type="InterPro" id="IPR041677">
    <property type="entry name" value="DNA2/NAM7_AAA_11"/>
</dbReference>
<dbReference type="InterPro" id="IPR050534">
    <property type="entry name" value="Coronavir_polyprotein_1ab"/>
</dbReference>
<accession>A0A6G8FJ17</accession>
<proteinExistence type="inferred from homology"/>
<dbReference type="AlphaFoldDB" id="A0A6G8FJ17"/>
<gene>
    <name evidence="8" type="ORF">G7067_07335</name>
</gene>
<evidence type="ECO:0000256" key="4">
    <source>
        <dbReference type="ARBA" id="ARBA00022806"/>
    </source>
</evidence>
<evidence type="ECO:0000256" key="1">
    <source>
        <dbReference type="ARBA" id="ARBA00007913"/>
    </source>
</evidence>
<keyword evidence="9" id="KW-1185">Reference proteome</keyword>
<evidence type="ECO:0000256" key="3">
    <source>
        <dbReference type="ARBA" id="ARBA00022801"/>
    </source>
</evidence>
<evidence type="ECO:0000313" key="9">
    <source>
        <dbReference type="Proteomes" id="UP000501387"/>
    </source>
</evidence>
<dbReference type="KEGG" id="lins:G7067_07335"/>
<dbReference type="GO" id="GO:0005524">
    <property type="term" value="F:ATP binding"/>
    <property type="evidence" value="ECO:0007669"/>
    <property type="project" value="UniProtKB-KW"/>
</dbReference>
<keyword evidence="3" id="KW-0378">Hydrolase</keyword>
<dbReference type="GO" id="GO:0016787">
    <property type="term" value="F:hydrolase activity"/>
    <property type="evidence" value="ECO:0007669"/>
    <property type="project" value="UniProtKB-KW"/>
</dbReference>
<dbReference type="CDD" id="cd18808">
    <property type="entry name" value="SF1_C_Upf1"/>
    <property type="match status" value="1"/>
</dbReference>
<keyword evidence="4" id="KW-0347">Helicase</keyword>
<feature type="domain" description="DNA2/NAM7 helicase-like C-terminal" evidence="7">
    <location>
        <begin position="102"/>
        <end position="275"/>
    </location>
</feature>
<evidence type="ECO:0000256" key="5">
    <source>
        <dbReference type="ARBA" id="ARBA00022840"/>
    </source>
</evidence>
<dbReference type="PANTHER" id="PTHR43788">
    <property type="entry name" value="DNA2/NAM7 HELICASE FAMILY MEMBER"/>
    <property type="match status" value="1"/>
</dbReference>
<dbReference type="Proteomes" id="UP000501387">
    <property type="component" value="Chromosome"/>
</dbReference>